<dbReference type="Proteomes" id="UP001589814">
    <property type="component" value="Unassembled WGS sequence"/>
</dbReference>
<evidence type="ECO:0000256" key="2">
    <source>
        <dbReference type="ARBA" id="ARBA00022814"/>
    </source>
</evidence>
<evidence type="ECO:0000313" key="8">
    <source>
        <dbReference type="EMBL" id="MFC0266832.1"/>
    </source>
</evidence>
<accession>A0ABV6G1D2</accession>
<evidence type="ECO:0000256" key="3">
    <source>
        <dbReference type="ARBA" id="ARBA00022884"/>
    </source>
</evidence>
<keyword evidence="9" id="KW-1185">Reference proteome</keyword>
<dbReference type="PANTHER" id="PTHR11078:SF3">
    <property type="entry name" value="ANTITERMINATION NUSB DOMAIN-CONTAINING PROTEIN"/>
    <property type="match status" value="1"/>
</dbReference>
<dbReference type="Pfam" id="PF01029">
    <property type="entry name" value="NusB"/>
    <property type="match status" value="1"/>
</dbReference>
<gene>
    <name evidence="6 8" type="primary">nusB</name>
    <name evidence="8" type="ORF">ACFFHW_02280</name>
</gene>
<keyword evidence="5 6" id="KW-0804">Transcription</keyword>
<comment type="function">
    <text evidence="6">Involved in transcription antitermination. Required for transcription of ribosomal RNA (rRNA) genes. Binds specifically to the boxA antiterminator sequence of the ribosomal RNA (rrn) operons.</text>
</comment>
<dbReference type="Gene3D" id="1.10.940.10">
    <property type="entry name" value="NusB-like"/>
    <property type="match status" value="1"/>
</dbReference>
<keyword evidence="2 6" id="KW-0889">Transcription antitermination</keyword>
<name>A0ABV6G1D2_9GAMM</name>
<keyword evidence="3 6" id="KW-0694">RNA-binding</keyword>
<comment type="similarity">
    <text evidence="1 6">Belongs to the NusB family.</text>
</comment>
<dbReference type="InterPro" id="IPR011605">
    <property type="entry name" value="NusB_fam"/>
</dbReference>
<evidence type="ECO:0000256" key="4">
    <source>
        <dbReference type="ARBA" id="ARBA00023015"/>
    </source>
</evidence>
<organism evidence="8 9">
    <name type="scientific">Kushneria aurantia</name>
    <dbReference type="NCBI Taxonomy" id="504092"/>
    <lineage>
        <taxon>Bacteria</taxon>
        <taxon>Pseudomonadati</taxon>
        <taxon>Pseudomonadota</taxon>
        <taxon>Gammaproteobacteria</taxon>
        <taxon>Oceanospirillales</taxon>
        <taxon>Halomonadaceae</taxon>
        <taxon>Kushneria</taxon>
    </lineage>
</organism>
<proteinExistence type="inferred from homology"/>
<dbReference type="RefSeq" id="WP_019951953.1">
    <property type="nucleotide sequence ID" value="NZ_JBHLVX010000009.1"/>
</dbReference>
<evidence type="ECO:0000256" key="1">
    <source>
        <dbReference type="ARBA" id="ARBA00005952"/>
    </source>
</evidence>
<keyword evidence="4 6" id="KW-0805">Transcription regulation</keyword>
<dbReference type="HAMAP" id="MF_00073">
    <property type="entry name" value="NusB"/>
    <property type="match status" value="1"/>
</dbReference>
<evidence type="ECO:0000256" key="6">
    <source>
        <dbReference type="HAMAP-Rule" id="MF_00073"/>
    </source>
</evidence>
<dbReference type="NCBIfam" id="TIGR01951">
    <property type="entry name" value="nusB"/>
    <property type="match status" value="1"/>
</dbReference>
<comment type="caution">
    <text evidence="8">The sequence shown here is derived from an EMBL/GenBank/DDBJ whole genome shotgun (WGS) entry which is preliminary data.</text>
</comment>
<reference evidence="8 9" key="1">
    <citation type="submission" date="2024-09" db="EMBL/GenBank/DDBJ databases">
        <authorList>
            <person name="Sun Q."/>
            <person name="Mori K."/>
        </authorList>
    </citation>
    <scope>NUCLEOTIDE SEQUENCE [LARGE SCALE GENOMIC DNA]</scope>
    <source>
        <strain evidence="8 9">CCM 7415</strain>
    </source>
</reference>
<evidence type="ECO:0000256" key="5">
    <source>
        <dbReference type="ARBA" id="ARBA00023163"/>
    </source>
</evidence>
<sequence length="171" mass="19430">MKDAPRVPSKQQQARRAARELTVQALYQWQMTGTAVTRLETEFRAQSADDDLEPHENWVQVMKIADLALFHQLLHGVTSCCGELDSTIAPTLDRRLDDLDGVELAILRLGAYELAHRPEVPYISVINEGVELARIFGATDGHKYVNSILDRLAGELRQVEVQARRQRRERD</sequence>
<dbReference type="EMBL" id="JBHLVX010000009">
    <property type="protein sequence ID" value="MFC0266832.1"/>
    <property type="molecule type" value="Genomic_DNA"/>
</dbReference>
<dbReference type="PANTHER" id="PTHR11078">
    <property type="entry name" value="N UTILIZATION SUBSTANCE PROTEIN B-RELATED"/>
    <property type="match status" value="1"/>
</dbReference>
<dbReference type="SUPFAM" id="SSF48013">
    <property type="entry name" value="NusB-like"/>
    <property type="match status" value="1"/>
</dbReference>
<dbReference type="InterPro" id="IPR006027">
    <property type="entry name" value="NusB_RsmB_TIM44"/>
</dbReference>
<protein>
    <recommendedName>
        <fullName evidence="6">Transcription antitermination protein NusB</fullName>
    </recommendedName>
    <alternativeName>
        <fullName evidence="6">Antitermination factor NusB</fullName>
    </alternativeName>
</protein>
<dbReference type="InterPro" id="IPR035926">
    <property type="entry name" value="NusB-like_sf"/>
</dbReference>
<evidence type="ECO:0000313" key="9">
    <source>
        <dbReference type="Proteomes" id="UP001589814"/>
    </source>
</evidence>
<feature type="domain" description="NusB/RsmB/TIM44" evidence="7">
    <location>
        <begin position="17"/>
        <end position="153"/>
    </location>
</feature>
<evidence type="ECO:0000259" key="7">
    <source>
        <dbReference type="Pfam" id="PF01029"/>
    </source>
</evidence>